<evidence type="ECO:0000313" key="1">
    <source>
        <dbReference type="EMBL" id="KIU13635.1"/>
    </source>
</evidence>
<proteinExistence type="predicted"/>
<organism evidence="1 2">
    <name type="scientific">Mycolicibacterium llatzerense</name>
    <dbReference type="NCBI Taxonomy" id="280871"/>
    <lineage>
        <taxon>Bacteria</taxon>
        <taxon>Bacillati</taxon>
        <taxon>Actinomycetota</taxon>
        <taxon>Actinomycetes</taxon>
        <taxon>Mycobacteriales</taxon>
        <taxon>Mycobacteriaceae</taxon>
        <taxon>Mycolicibacterium</taxon>
    </lineage>
</organism>
<dbReference type="Proteomes" id="UP000032221">
    <property type="component" value="Unassembled WGS sequence"/>
</dbReference>
<protein>
    <submittedName>
        <fullName evidence="1">Uncharacterized protein</fullName>
    </submittedName>
</protein>
<dbReference type="EMBL" id="JXST01000074">
    <property type="protein sequence ID" value="KIU13635.1"/>
    <property type="molecule type" value="Genomic_DNA"/>
</dbReference>
<reference evidence="1 2" key="1">
    <citation type="submission" date="2015-01" db="EMBL/GenBank/DDBJ databases">
        <title>Genome sequence of Mycobacterium llatzerense and Mycobacterium immunogenum recovered from brain abscess.</title>
        <authorList>
            <person name="Greninger A.L."/>
            <person name="Langelier C."/>
            <person name="Cunningham G."/>
            <person name="Chiu C.Y."/>
            <person name="Miller S."/>
        </authorList>
    </citation>
    <scope>NUCLEOTIDE SEQUENCE [LARGE SCALE GENOMIC DNA]</scope>
    <source>
        <strain evidence="1 2">CLUC14</strain>
    </source>
</reference>
<dbReference type="STRING" id="280871.TL10_28755"/>
<dbReference type="PATRIC" id="fig|280871.6.peg.5965"/>
<keyword evidence="2" id="KW-1185">Reference proteome</keyword>
<sequence>MVTDSPETAPASTAFEPARVGFANGDVKVVHRAEIDDRTGRLTIVDRVSYPDPNDNQLSEAEHVRHYAAHAWTWVEPEIDSGTLWVQHYACTQGGEPLNDRTAWFRLAWMVPREEAVKVAARYVADQFNYRWIDVAPDIEQDLEPPVGTFARPVVDRQGRFHNLAFRWLPHPATWPESRL</sequence>
<gene>
    <name evidence="1" type="ORF">TL10_28755</name>
</gene>
<dbReference type="RefSeq" id="WP_016895521.1">
    <property type="nucleotide sequence ID" value="NZ_JXST01000074.1"/>
</dbReference>
<comment type="caution">
    <text evidence="1">The sequence shown here is derived from an EMBL/GenBank/DDBJ whole genome shotgun (WGS) entry which is preliminary data.</text>
</comment>
<name>A0A0D1KXZ3_9MYCO</name>
<dbReference type="AlphaFoldDB" id="A0A0D1KXZ3"/>
<accession>A0A0D1KXZ3</accession>
<evidence type="ECO:0000313" key="2">
    <source>
        <dbReference type="Proteomes" id="UP000032221"/>
    </source>
</evidence>